<dbReference type="AlphaFoldDB" id="A0AAP0EGS5"/>
<evidence type="ECO:0000313" key="4">
    <source>
        <dbReference type="Proteomes" id="UP001417504"/>
    </source>
</evidence>
<dbReference type="Proteomes" id="UP001417504">
    <property type="component" value="Unassembled WGS sequence"/>
</dbReference>
<feature type="region of interest" description="Disordered" evidence="1">
    <location>
        <begin position="93"/>
        <end position="113"/>
    </location>
</feature>
<dbReference type="PANTHER" id="PTHR46250">
    <property type="entry name" value="MYB/SANT-LIKE DNA-BINDING DOMAIN PROTEIN-RELATED"/>
    <property type="match status" value="1"/>
</dbReference>
<evidence type="ECO:0000256" key="1">
    <source>
        <dbReference type="SAM" id="MobiDB-lite"/>
    </source>
</evidence>
<protein>
    <recommendedName>
        <fullName evidence="2">Myb/SANT-like domain-containing protein</fullName>
    </recommendedName>
</protein>
<keyword evidence="4" id="KW-1185">Reference proteome</keyword>
<sequence length="113" mass="12888">MKEKLGDNCLMKAQPHIDSRVNALRTKYFALAEMRGPKCSGFGWNDVNKSITCDDDVWDNWVKSHPTATGLRNKSFPYYDELDYMYGKDRATGRGAENPADAIENITLNEQEH</sequence>
<proteinExistence type="predicted"/>
<accession>A0AAP0EGS5</accession>
<name>A0AAP0EGS5_9MAGN</name>
<dbReference type="EMBL" id="JBBNAE010000010">
    <property type="protein sequence ID" value="KAK9090497.1"/>
    <property type="molecule type" value="Genomic_DNA"/>
</dbReference>
<comment type="caution">
    <text evidence="3">The sequence shown here is derived from an EMBL/GenBank/DDBJ whole genome shotgun (WGS) entry which is preliminary data.</text>
</comment>
<feature type="domain" description="Myb/SANT-like" evidence="2">
    <location>
        <begin position="11"/>
        <end position="60"/>
    </location>
</feature>
<dbReference type="Pfam" id="PF12776">
    <property type="entry name" value="Myb_DNA-bind_3"/>
    <property type="match status" value="1"/>
</dbReference>
<dbReference type="InterPro" id="IPR024752">
    <property type="entry name" value="Myb/SANT-like_dom"/>
</dbReference>
<evidence type="ECO:0000313" key="3">
    <source>
        <dbReference type="EMBL" id="KAK9090497.1"/>
    </source>
</evidence>
<organism evidence="3 4">
    <name type="scientific">Stephania japonica</name>
    <dbReference type="NCBI Taxonomy" id="461633"/>
    <lineage>
        <taxon>Eukaryota</taxon>
        <taxon>Viridiplantae</taxon>
        <taxon>Streptophyta</taxon>
        <taxon>Embryophyta</taxon>
        <taxon>Tracheophyta</taxon>
        <taxon>Spermatophyta</taxon>
        <taxon>Magnoliopsida</taxon>
        <taxon>Ranunculales</taxon>
        <taxon>Menispermaceae</taxon>
        <taxon>Menispermoideae</taxon>
        <taxon>Cissampelideae</taxon>
        <taxon>Stephania</taxon>
    </lineage>
</organism>
<evidence type="ECO:0000259" key="2">
    <source>
        <dbReference type="Pfam" id="PF12776"/>
    </source>
</evidence>
<reference evidence="3 4" key="1">
    <citation type="submission" date="2024-01" db="EMBL/GenBank/DDBJ databases">
        <title>Genome assemblies of Stephania.</title>
        <authorList>
            <person name="Yang L."/>
        </authorList>
    </citation>
    <scope>NUCLEOTIDE SEQUENCE [LARGE SCALE GENOMIC DNA]</scope>
    <source>
        <strain evidence="3">QJT</strain>
        <tissue evidence="3">Leaf</tissue>
    </source>
</reference>
<gene>
    <name evidence="3" type="ORF">Sjap_023674</name>
</gene>
<dbReference type="PANTHER" id="PTHR46250:SF18">
    <property type="entry name" value="MYB_SANT-LIKE DOMAIN-CONTAINING PROTEIN"/>
    <property type="match status" value="1"/>
</dbReference>